<feature type="domain" description="CRISPR-associated protein Cmr2 N-terminal" evidence="3">
    <location>
        <begin position="193"/>
        <end position="319"/>
    </location>
</feature>
<name>A4WJX9_PYRAR</name>
<dbReference type="AlphaFoldDB" id="A4WJX9"/>
<proteinExistence type="predicted"/>
<keyword evidence="1" id="KW-0547">Nucleotide-binding</keyword>
<sequence length="878" mass="95394">MGWFDKAWALLHDPPYKALWPLGYKPLGGKTHEEEAKRLMAALLGGTKLGGGAPDERTSRIVAAADRLASSFDRWALSTEGEAKYWVKPAELVNPFNPAYAARVEPPPPEQFGGRIESFVKNVNRVVREAGDEKEAYFALYAVYELAWIEAGLPALPADTRVPTHTIFDHLYATASVMNWVGDGGEPRGDACLLEIDIPGIQKVISSARKAGDYRAGSMLVSLAIWGTAWRYMDKHGPDVLLSPSPRFNPFLYLQLRRLYGWGESALRLYRKVAGMALGADVAALLDKTPLVPGTAYLALPSCSDAERAVEHFEDALDEIRAMVLGEREAKLPLAGSTTGDVLKIAKAALEVAPRRYLPVRVRYASISEAWGAAEEAAREVSREAGFEVDPARFIFWALMKVLKEKPAVPHPVAWFDKGGAPRFVKRYGGPWIYSSLDPDQPAVLKLSGVVTPQGVDYDEEAKAALAQIGVQNLAELAKVFRPKEALGPVDVLKRALYYGVSRDRVESVEAVALRWHYRRGYFKNCPDLQRRVEEVLQGADAEAVFTSPEAADKTLAQAPQLCGGDPAIPAPTLMYAIIRADGDNIGKLISGCLPPAQRPPVEDRLVEGDKGQWEEDQRRLEKLEKAVQVLGEKAKCRGAGGGAEARYAVPSPAYYAALSASMMITALKDAYIVAKHDGEVVFAGGDDLLAFAPLAAAFHIVKESREAYWGEGGFHKIGPYSLPALAAYGKSYSVRAAHSITDFMAIEVEEATRLLEKAKEAVRGKDALAISTSTGHAGFAKARHAALVEQIAEAYRTGNLSKNLPYDLERWAGDGLRCGGGETCREAASIILTYVASRNSKNGIPSRLEELLDAVADGADAALKNAAELLKAAREWA</sequence>
<dbReference type="GO" id="GO:0000166">
    <property type="term" value="F:nucleotide binding"/>
    <property type="evidence" value="ECO:0007669"/>
    <property type="project" value="UniProtKB-KW"/>
</dbReference>
<feature type="domain" description="Cas10/Cmr2 second palm" evidence="4">
    <location>
        <begin position="576"/>
        <end position="770"/>
    </location>
</feature>
<dbReference type="NCBIfam" id="TIGR02577">
    <property type="entry name" value="cas_TM1794_Cmr2"/>
    <property type="match status" value="1"/>
</dbReference>
<dbReference type="InterPro" id="IPR043128">
    <property type="entry name" value="Rev_trsase/Diguanyl_cyclase"/>
</dbReference>
<dbReference type="InterPro" id="IPR013407">
    <property type="entry name" value="CRISPR-assoc_prot_Cmr2"/>
</dbReference>
<dbReference type="Pfam" id="PF12469">
    <property type="entry name" value="Cmr2_N"/>
    <property type="match status" value="1"/>
</dbReference>
<dbReference type="InterPro" id="IPR054767">
    <property type="entry name" value="Cas10-Cmr2_palm2"/>
</dbReference>
<dbReference type="Proteomes" id="UP000001567">
    <property type="component" value="Chromosome"/>
</dbReference>
<dbReference type="PhylomeDB" id="A4WJX9"/>
<evidence type="ECO:0000259" key="3">
    <source>
        <dbReference type="Pfam" id="PF12469"/>
    </source>
</evidence>
<dbReference type="OrthoDB" id="148218at2157"/>
<dbReference type="Gene3D" id="3.30.70.270">
    <property type="match status" value="1"/>
</dbReference>
<protein>
    <submittedName>
        <fullName evidence="5">CRISPR-associated protein, Cmr2 family</fullName>
    </submittedName>
</protein>
<dbReference type="Pfam" id="PF22335">
    <property type="entry name" value="Cas10-Cmr2_palm2"/>
    <property type="match status" value="1"/>
</dbReference>
<dbReference type="EMBL" id="CP000660">
    <property type="protein sequence ID" value="ABP50696.1"/>
    <property type="molecule type" value="Genomic_DNA"/>
</dbReference>
<dbReference type="KEGG" id="pas:Pars_1118"/>
<dbReference type="InterPro" id="IPR038242">
    <property type="entry name" value="Cmr2_N"/>
</dbReference>
<evidence type="ECO:0000256" key="2">
    <source>
        <dbReference type="ARBA" id="ARBA00023118"/>
    </source>
</evidence>
<evidence type="ECO:0000256" key="1">
    <source>
        <dbReference type="ARBA" id="ARBA00022741"/>
    </source>
</evidence>
<gene>
    <name evidence="5" type="ordered locus">Pars_1118</name>
</gene>
<evidence type="ECO:0000313" key="5">
    <source>
        <dbReference type="EMBL" id="ABP50696.1"/>
    </source>
</evidence>
<dbReference type="GO" id="GO:0051607">
    <property type="term" value="P:defense response to virus"/>
    <property type="evidence" value="ECO:0007669"/>
    <property type="project" value="UniProtKB-KW"/>
</dbReference>
<accession>A4WJX9</accession>
<dbReference type="HOGENOM" id="CLU_012640_0_0_2"/>
<evidence type="ECO:0000259" key="4">
    <source>
        <dbReference type="Pfam" id="PF22335"/>
    </source>
</evidence>
<dbReference type="STRING" id="340102.Pars_1118"/>
<organism evidence="5 6">
    <name type="scientific">Pyrobaculum arsenaticum (strain DSM 13514 / JCM 11321 / PZ6)</name>
    <dbReference type="NCBI Taxonomy" id="340102"/>
    <lineage>
        <taxon>Archaea</taxon>
        <taxon>Thermoproteota</taxon>
        <taxon>Thermoprotei</taxon>
        <taxon>Thermoproteales</taxon>
        <taxon>Thermoproteaceae</taxon>
        <taxon>Pyrobaculum</taxon>
    </lineage>
</organism>
<keyword evidence="2" id="KW-0051">Antiviral defense</keyword>
<dbReference type="Gene3D" id="3.30.70.2220">
    <property type="entry name" value="CRISPR-Cas system, Cmr2 subunit, D1 domain, cysteine cluster"/>
    <property type="match status" value="1"/>
</dbReference>
<reference evidence="5 6" key="1">
    <citation type="submission" date="2007-04" db="EMBL/GenBank/DDBJ databases">
        <title>Complete sequence of Pyrobaculum arsenaticum DSM 13514.</title>
        <authorList>
            <consortium name="US DOE Joint Genome Institute"/>
            <person name="Copeland A."/>
            <person name="Lucas S."/>
            <person name="Lapidus A."/>
            <person name="Barry K."/>
            <person name="Glavina del Rio T."/>
            <person name="Dalin E."/>
            <person name="Tice H."/>
            <person name="Pitluck S."/>
            <person name="Chain P."/>
            <person name="Malfatti S."/>
            <person name="Shin M."/>
            <person name="Vergez L."/>
            <person name="Schmutz J."/>
            <person name="Larimer F."/>
            <person name="Land M."/>
            <person name="Hauser L."/>
            <person name="Kyrpides N."/>
            <person name="Mikhailova N."/>
            <person name="Cozen A.E."/>
            <person name="Fitz-Gibbon S.T."/>
            <person name="House C.H."/>
            <person name="Saltikov C."/>
            <person name="Lowe T.M."/>
            <person name="Richardson P."/>
        </authorList>
    </citation>
    <scope>NUCLEOTIDE SEQUENCE [LARGE SCALE GENOMIC DNA]</scope>
    <source>
        <strain evidence="6">ATCC 700994 / DSM 13514 / JCM 11321 / PZ6</strain>
    </source>
</reference>
<dbReference type="RefSeq" id="WP_011900603.1">
    <property type="nucleotide sequence ID" value="NC_009376.1"/>
</dbReference>
<dbReference type="InterPro" id="IPR024615">
    <property type="entry name" value="CRISPR-assoc_Cmr2_N"/>
</dbReference>
<dbReference type="GeneID" id="5055201"/>
<evidence type="ECO:0000313" key="6">
    <source>
        <dbReference type="Proteomes" id="UP000001567"/>
    </source>
</evidence>